<feature type="compositionally biased region" description="Low complexity" evidence="1">
    <location>
        <begin position="474"/>
        <end position="483"/>
    </location>
</feature>
<feature type="compositionally biased region" description="Low complexity" evidence="1">
    <location>
        <begin position="108"/>
        <end position="119"/>
    </location>
</feature>
<evidence type="ECO:0000313" key="4">
    <source>
        <dbReference type="Proteomes" id="UP000624244"/>
    </source>
</evidence>
<feature type="region of interest" description="Disordered" evidence="1">
    <location>
        <begin position="271"/>
        <end position="300"/>
    </location>
</feature>
<comment type="caution">
    <text evidence="3">The sequence shown here is derived from an EMBL/GenBank/DDBJ whole genome shotgun (WGS) entry which is preliminary data.</text>
</comment>
<feature type="compositionally biased region" description="Low complexity" evidence="1">
    <location>
        <begin position="339"/>
        <end position="368"/>
    </location>
</feature>
<proteinExistence type="predicted"/>
<keyword evidence="2" id="KW-0732">Signal</keyword>
<feature type="compositionally biased region" description="Low complexity" evidence="1">
    <location>
        <begin position="384"/>
        <end position="397"/>
    </location>
</feature>
<feature type="compositionally biased region" description="Low complexity" evidence="1">
    <location>
        <begin position="200"/>
        <end position="218"/>
    </location>
</feature>
<feature type="compositionally biased region" description="Pro residues" evidence="1">
    <location>
        <begin position="398"/>
        <end position="416"/>
    </location>
</feature>
<feature type="chain" id="PRO_5034228134" evidence="2">
    <location>
        <begin position="20"/>
        <end position="519"/>
    </location>
</feature>
<feature type="region of interest" description="Disordered" evidence="1">
    <location>
        <begin position="335"/>
        <end position="493"/>
    </location>
</feature>
<feature type="compositionally biased region" description="Low complexity" evidence="1">
    <location>
        <begin position="443"/>
        <end position="462"/>
    </location>
</feature>
<dbReference type="AlphaFoldDB" id="A0A8H5ZP71"/>
<dbReference type="Proteomes" id="UP000624244">
    <property type="component" value="Unassembled WGS sequence"/>
</dbReference>
<dbReference type="EMBL" id="WNKQ01000003">
    <property type="protein sequence ID" value="KAF5852519.1"/>
    <property type="molecule type" value="Genomic_DNA"/>
</dbReference>
<feature type="compositionally biased region" description="Pro residues" evidence="1">
    <location>
        <begin position="369"/>
        <end position="383"/>
    </location>
</feature>
<reference evidence="3" key="1">
    <citation type="submission" date="2019-11" db="EMBL/GenBank/DDBJ databases">
        <title>Bipolaris sorokiniana Genome sequencing.</title>
        <authorList>
            <person name="Wang H."/>
        </authorList>
    </citation>
    <scope>NUCLEOTIDE SEQUENCE</scope>
</reference>
<feature type="compositionally biased region" description="Low complexity" evidence="1">
    <location>
        <begin position="417"/>
        <end position="431"/>
    </location>
</feature>
<feature type="signal peptide" evidence="2">
    <location>
        <begin position="1"/>
        <end position="19"/>
    </location>
</feature>
<accession>A0A8H5ZP71</accession>
<feature type="compositionally biased region" description="Polar residues" evidence="1">
    <location>
        <begin position="279"/>
        <end position="291"/>
    </location>
</feature>
<sequence>MAIFSKLLLLAACSTCVVGGPVPRNHQRRQFTGYFNTSSIIPSTSEKAIAQLDTALVVEPIQPTIFTSIAPGITFVNPDGEPLATQDPETVLSTSFITPTQKPTTEKSSSAIPTSTTTPGLKQVPVESSPTPTLSSNALSALSSSVKVVENSTASITSREYPKFTYSPIEQASSASLASITPPSEAPAPTSGGMPGFQHPGSAAPSQPSSNSSSSPTTVASSVAVSSVSSGSPVVSSSRSAGDLADVTSRIMVTSLTTVYVSAPSPDAAITAPEEPVSGSATPTPAMTSCSEDQEAVPPVASSAALAVPSESLQVPPVVIVTSFTTVMATLAPSEAPQVPATSAVPEPVVPSSSNASSASEATSASAAPTPPAAPSSSSPPSPESSTSAQPASSSTPPVEPPAQPSPSTTPTPEPSAQPSTSTTSTLEPSQEPSPPPSPSSPEAPASTPDATPTTTPSASSLLPPPAPEPTPSSPSSSSTTSEGPLIITPIPPSQIFTVTATTTEKETVKETITVTATA</sequence>
<name>A0A8H5ZP71_COCSA</name>
<dbReference type="OMA" id="CEMLSME"/>
<feature type="compositionally biased region" description="Pro residues" evidence="1">
    <location>
        <begin position="432"/>
        <end position="442"/>
    </location>
</feature>
<gene>
    <name evidence="3" type="ORF">GGP41_007969</name>
</gene>
<evidence type="ECO:0000256" key="2">
    <source>
        <dbReference type="SAM" id="SignalP"/>
    </source>
</evidence>
<evidence type="ECO:0000313" key="3">
    <source>
        <dbReference type="EMBL" id="KAF5852519.1"/>
    </source>
</evidence>
<feature type="compositionally biased region" description="Pro residues" evidence="1">
    <location>
        <begin position="463"/>
        <end position="473"/>
    </location>
</feature>
<feature type="region of interest" description="Disordered" evidence="1">
    <location>
        <begin position="175"/>
        <end position="218"/>
    </location>
</feature>
<feature type="region of interest" description="Disordered" evidence="1">
    <location>
        <begin position="96"/>
        <end position="137"/>
    </location>
</feature>
<feature type="compositionally biased region" description="Polar residues" evidence="1">
    <location>
        <begin position="96"/>
        <end position="107"/>
    </location>
</feature>
<protein>
    <submittedName>
        <fullName evidence="3">Uncharacterized protein</fullName>
    </submittedName>
</protein>
<evidence type="ECO:0000256" key="1">
    <source>
        <dbReference type="SAM" id="MobiDB-lite"/>
    </source>
</evidence>
<organism evidence="3 4">
    <name type="scientific">Cochliobolus sativus</name>
    <name type="common">Common root rot and spot blotch fungus</name>
    <name type="synonym">Bipolaris sorokiniana</name>
    <dbReference type="NCBI Taxonomy" id="45130"/>
    <lineage>
        <taxon>Eukaryota</taxon>
        <taxon>Fungi</taxon>
        <taxon>Dikarya</taxon>
        <taxon>Ascomycota</taxon>
        <taxon>Pezizomycotina</taxon>
        <taxon>Dothideomycetes</taxon>
        <taxon>Pleosporomycetidae</taxon>
        <taxon>Pleosporales</taxon>
        <taxon>Pleosporineae</taxon>
        <taxon>Pleosporaceae</taxon>
        <taxon>Bipolaris</taxon>
    </lineage>
</organism>